<feature type="compositionally biased region" description="Basic and acidic residues" evidence="1">
    <location>
        <begin position="269"/>
        <end position="283"/>
    </location>
</feature>
<evidence type="ECO:0000313" key="2">
    <source>
        <dbReference type="EMBL" id="SNZ10017.1"/>
    </source>
</evidence>
<sequence>MRQNKNELREAENNAVIEGVLLEKRFEDKGEGDNRALTGEIDIEVRENEVHTVSFYTKYKKNDGSENGLVKGLKTVEEEYKTVAEVGREEADKVRVDNASIRLNEYYGQDGSLRSFQQISTNFVNRVKANEEFIPRAEFSIEGVVKAVKDEISSNEPTGRKELELLVPLYGGQIIPLKFIAPEGDAAEYIESEYEKGSTVAIHGDIVNYKEIKVEKKQAAFGSDKEKVTHITKRENVITGGQEPYDEDNKNAYNPQLIAKALTEREVALEEKKNKKKDGDKGNKGKKGGFGSKASGDKKKAGGLKADDLPF</sequence>
<evidence type="ECO:0000313" key="3">
    <source>
        <dbReference type="Proteomes" id="UP000219356"/>
    </source>
</evidence>
<dbReference type="Proteomes" id="UP000219356">
    <property type="component" value="Unassembled WGS sequence"/>
</dbReference>
<evidence type="ECO:0000256" key="1">
    <source>
        <dbReference type="SAM" id="MobiDB-lite"/>
    </source>
</evidence>
<dbReference type="RefSeq" id="WP_097040747.1">
    <property type="nucleotide sequence ID" value="NZ_OBEK01000002.1"/>
</dbReference>
<feature type="compositionally biased region" description="Basic and acidic residues" evidence="1">
    <location>
        <begin position="295"/>
        <end position="311"/>
    </location>
</feature>
<gene>
    <name evidence="2" type="ORF">SAMN05421503_1472</name>
</gene>
<reference evidence="3" key="1">
    <citation type="submission" date="2017-09" db="EMBL/GenBank/DDBJ databases">
        <authorList>
            <person name="Varghese N."/>
            <person name="Submissions S."/>
        </authorList>
    </citation>
    <scope>NUCLEOTIDE SEQUENCE [LARGE SCALE GENOMIC DNA]</scope>
    <source>
        <strain evidence="3">CGMCC 1.8913</strain>
    </source>
</reference>
<name>A0A285NM27_9BACI</name>
<dbReference type="EMBL" id="OBEK01000002">
    <property type="protein sequence ID" value="SNZ10017.1"/>
    <property type="molecule type" value="Genomic_DNA"/>
</dbReference>
<organism evidence="2 3">
    <name type="scientific">Terribacillus aidingensis</name>
    <dbReference type="NCBI Taxonomy" id="586416"/>
    <lineage>
        <taxon>Bacteria</taxon>
        <taxon>Bacillati</taxon>
        <taxon>Bacillota</taxon>
        <taxon>Bacilli</taxon>
        <taxon>Bacillales</taxon>
        <taxon>Bacillaceae</taxon>
        <taxon>Terribacillus</taxon>
    </lineage>
</organism>
<protein>
    <submittedName>
        <fullName evidence="2">Uncharacterized protein</fullName>
    </submittedName>
</protein>
<accession>A0A285NM27</accession>
<dbReference type="AlphaFoldDB" id="A0A285NM27"/>
<keyword evidence="3" id="KW-1185">Reference proteome</keyword>
<feature type="region of interest" description="Disordered" evidence="1">
    <location>
        <begin position="269"/>
        <end position="311"/>
    </location>
</feature>
<dbReference type="OrthoDB" id="2595722at2"/>
<proteinExistence type="predicted"/>